<feature type="compositionally biased region" description="Basic and acidic residues" evidence="1">
    <location>
        <begin position="177"/>
        <end position="190"/>
    </location>
</feature>
<evidence type="ECO:0000256" key="1">
    <source>
        <dbReference type="SAM" id="MobiDB-lite"/>
    </source>
</evidence>
<protein>
    <submittedName>
        <fullName evidence="2">Uncharacterized protein</fullName>
    </submittedName>
</protein>
<dbReference type="Proteomes" id="UP001066276">
    <property type="component" value="Chromosome 8"/>
</dbReference>
<evidence type="ECO:0000313" key="3">
    <source>
        <dbReference type="Proteomes" id="UP001066276"/>
    </source>
</evidence>
<accession>A0AAV7NN63</accession>
<feature type="region of interest" description="Disordered" evidence="1">
    <location>
        <begin position="34"/>
        <end position="63"/>
    </location>
</feature>
<keyword evidence="3" id="KW-1185">Reference proteome</keyword>
<feature type="compositionally biased region" description="Basic residues" evidence="1">
    <location>
        <begin position="137"/>
        <end position="150"/>
    </location>
</feature>
<feature type="compositionally biased region" description="Polar residues" evidence="1">
    <location>
        <begin position="69"/>
        <end position="81"/>
    </location>
</feature>
<feature type="compositionally biased region" description="Basic and acidic residues" evidence="1">
    <location>
        <begin position="152"/>
        <end position="165"/>
    </location>
</feature>
<evidence type="ECO:0000313" key="2">
    <source>
        <dbReference type="EMBL" id="KAJ1117486.1"/>
    </source>
</evidence>
<gene>
    <name evidence="2" type="ORF">NDU88_005686</name>
</gene>
<dbReference type="EMBL" id="JANPWB010000012">
    <property type="protein sequence ID" value="KAJ1117486.1"/>
    <property type="molecule type" value="Genomic_DNA"/>
</dbReference>
<organism evidence="2 3">
    <name type="scientific">Pleurodeles waltl</name>
    <name type="common">Iberian ribbed newt</name>
    <dbReference type="NCBI Taxonomy" id="8319"/>
    <lineage>
        <taxon>Eukaryota</taxon>
        <taxon>Metazoa</taxon>
        <taxon>Chordata</taxon>
        <taxon>Craniata</taxon>
        <taxon>Vertebrata</taxon>
        <taxon>Euteleostomi</taxon>
        <taxon>Amphibia</taxon>
        <taxon>Batrachia</taxon>
        <taxon>Caudata</taxon>
        <taxon>Salamandroidea</taxon>
        <taxon>Salamandridae</taxon>
        <taxon>Pleurodelinae</taxon>
        <taxon>Pleurodeles</taxon>
    </lineage>
</organism>
<proteinExistence type="predicted"/>
<feature type="region of interest" description="Disordered" evidence="1">
    <location>
        <begin position="68"/>
        <end position="87"/>
    </location>
</feature>
<name>A0AAV7NN63_PLEWA</name>
<dbReference type="AlphaFoldDB" id="A0AAV7NN63"/>
<sequence length="190" mass="21642">MLHLEANGETGTLVGQLPPPRELTWIKREIPPFPGEEVVSGSWNNPELVKSEDGTDREDAEQGVMETAVRTSVTTEQSGAEESQRVTEVRWPRGAYAGAAMLQEKRGHSSKAGEEHMMKKWWDEVPYDTEIAETRPLKPHLSKRQKRAQRQQHWEENRGNTDKPRITGKVYTVAGDFRQKQREDPSLKNA</sequence>
<feature type="region of interest" description="Disordered" evidence="1">
    <location>
        <begin position="133"/>
        <end position="190"/>
    </location>
</feature>
<comment type="caution">
    <text evidence="2">The sequence shown here is derived from an EMBL/GenBank/DDBJ whole genome shotgun (WGS) entry which is preliminary data.</text>
</comment>
<reference evidence="2" key="1">
    <citation type="journal article" date="2022" name="bioRxiv">
        <title>Sequencing and chromosome-scale assembly of the giantPleurodeles waltlgenome.</title>
        <authorList>
            <person name="Brown T."/>
            <person name="Elewa A."/>
            <person name="Iarovenko S."/>
            <person name="Subramanian E."/>
            <person name="Araus A.J."/>
            <person name="Petzold A."/>
            <person name="Susuki M."/>
            <person name="Suzuki K.-i.T."/>
            <person name="Hayashi T."/>
            <person name="Toyoda A."/>
            <person name="Oliveira C."/>
            <person name="Osipova E."/>
            <person name="Leigh N.D."/>
            <person name="Simon A."/>
            <person name="Yun M.H."/>
        </authorList>
    </citation>
    <scope>NUCLEOTIDE SEQUENCE</scope>
    <source>
        <strain evidence="2">20211129_DDA</strain>
        <tissue evidence="2">Liver</tissue>
    </source>
</reference>